<dbReference type="InterPro" id="IPR011011">
    <property type="entry name" value="Znf_FYVE_PHD"/>
</dbReference>
<evidence type="ECO:0000256" key="4">
    <source>
        <dbReference type="ARBA" id="ARBA00022833"/>
    </source>
</evidence>
<dbReference type="Pfam" id="PF00628">
    <property type="entry name" value="PHD"/>
    <property type="match status" value="3"/>
</dbReference>
<dbReference type="Gene3D" id="3.30.40.10">
    <property type="entry name" value="Zinc/RING finger domain, C3HC4 (zinc finger)"/>
    <property type="match status" value="3"/>
</dbReference>
<feature type="domain" description="PHD-type" evidence="9">
    <location>
        <begin position="264"/>
        <end position="311"/>
    </location>
</feature>
<evidence type="ECO:0000256" key="2">
    <source>
        <dbReference type="ARBA" id="ARBA00022737"/>
    </source>
</evidence>
<keyword evidence="5" id="KW-0238">DNA-binding</keyword>
<dbReference type="InterPro" id="IPR016024">
    <property type="entry name" value="ARM-type_fold"/>
</dbReference>
<evidence type="ECO:0000313" key="11">
    <source>
        <dbReference type="EMBL" id="KAL3789587.1"/>
    </source>
</evidence>
<dbReference type="Gene3D" id="1.25.10.10">
    <property type="entry name" value="Leucine-rich Repeat Variant"/>
    <property type="match status" value="3"/>
</dbReference>
<feature type="region of interest" description="Disordered" evidence="8">
    <location>
        <begin position="1"/>
        <end position="84"/>
    </location>
</feature>
<feature type="compositionally biased region" description="Low complexity" evidence="8">
    <location>
        <begin position="55"/>
        <end position="64"/>
    </location>
</feature>
<dbReference type="GO" id="GO:0008270">
    <property type="term" value="F:zinc ion binding"/>
    <property type="evidence" value="ECO:0007669"/>
    <property type="project" value="UniProtKB-KW"/>
</dbReference>
<evidence type="ECO:0000256" key="7">
    <source>
        <dbReference type="SAM" id="Coils"/>
    </source>
</evidence>
<feature type="compositionally biased region" description="Acidic residues" evidence="8">
    <location>
        <begin position="1022"/>
        <end position="1032"/>
    </location>
</feature>
<dbReference type="PROSITE" id="PS51058">
    <property type="entry name" value="ZF_CXXC"/>
    <property type="match status" value="2"/>
</dbReference>
<reference evidence="11 12" key="1">
    <citation type="submission" date="2024-10" db="EMBL/GenBank/DDBJ databases">
        <title>Updated reference genomes for cyclostephanoid diatoms.</title>
        <authorList>
            <person name="Roberts W.R."/>
            <person name="Alverson A.J."/>
        </authorList>
    </citation>
    <scope>NUCLEOTIDE SEQUENCE [LARGE SCALE GENOMIC DNA]</scope>
    <source>
        <strain evidence="11 12">AJA010-31</strain>
    </source>
</reference>
<feature type="coiled-coil region" evidence="7">
    <location>
        <begin position="142"/>
        <end position="169"/>
    </location>
</feature>
<dbReference type="InterPro" id="IPR001965">
    <property type="entry name" value="Znf_PHD"/>
</dbReference>
<dbReference type="InterPro" id="IPR000225">
    <property type="entry name" value="Armadillo"/>
</dbReference>
<feature type="compositionally biased region" description="Acidic residues" evidence="8">
    <location>
        <begin position="38"/>
        <end position="54"/>
    </location>
</feature>
<keyword evidence="2" id="KW-0677">Repeat</keyword>
<dbReference type="PANTHER" id="PTHR22895:SF0">
    <property type="entry name" value="ARMADILLO REPEAT-CONTAINING PROTEIN 6"/>
    <property type="match status" value="1"/>
</dbReference>
<evidence type="ECO:0000256" key="6">
    <source>
        <dbReference type="PROSITE-ProRule" id="PRU00146"/>
    </source>
</evidence>
<evidence type="ECO:0000259" key="10">
    <source>
        <dbReference type="PROSITE" id="PS51058"/>
    </source>
</evidence>
<comment type="caution">
    <text evidence="11">The sequence shown here is derived from an EMBL/GenBank/DDBJ whole genome shotgun (WGS) entry which is preliminary data.</text>
</comment>
<keyword evidence="4" id="KW-0862">Zinc</keyword>
<organism evidence="11 12">
    <name type="scientific">Cyclotella atomus</name>
    <dbReference type="NCBI Taxonomy" id="382360"/>
    <lineage>
        <taxon>Eukaryota</taxon>
        <taxon>Sar</taxon>
        <taxon>Stramenopiles</taxon>
        <taxon>Ochrophyta</taxon>
        <taxon>Bacillariophyta</taxon>
        <taxon>Coscinodiscophyceae</taxon>
        <taxon>Thalassiosirophycidae</taxon>
        <taxon>Stephanodiscales</taxon>
        <taxon>Stephanodiscaceae</taxon>
        <taxon>Cyclotella</taxon>
    </lineage>
</organism>
<keyword evidence="7" id="KW-0175">Coiled coil</keyword>
<dbReference type="SUPFAM" id="SSF48371">
    <property type="entry name" value="ARM repeat"/>
    <property type="match status" value="2"/>
</dbReference>
<evidence type="ECO:0000259" key="9">
    <source>
        <dbReference type="PROSITE" id="PS50016"/>
    </source>
</evidence>
<dbReference type="InterPro" id="IPR019787">
    <property type="entry name" value="Znf_PHD-finger"/>
</dbReference>
<dbReference type="InterPro" id="IPR013083">
    <property type="entry name" value="Znf_RING/FYVE/PHD"/>
</dbReference>
<evidence type="ECO:0000256" key="1">
    <source>
        <dbReference type="ARBA" id="ARBA00022723"/>
    </source>
</evidence>
<dbReference type="Proteomes" id="UP001530400">
    <property type="component" value="Unassembled WGS sequence"/>
</dbReference>
<protein>
    <submittedName>
        <fullName evidence="11">Uncharacterized protein</fullName>
    </submittedName>
</protein>
<keyword evidence="12" id="KW-1185">Reference proteome</keyword>
<dbReference type="PANTHER" id="PTHR22895">
    <property type="entry name" value="ARMADILLO REPEAT-CONTAINING PROTEIN 6"/>
    <property type="match status" value="1"/>
</dbReference>
<dbReference type="EMBL" id="JALLPJ020000519">
    <property type="protein sequence ID" value="KAL3789587.1"/>
    <property type="molecule type" value="Genomic_DNA"/>
</dbReference>
<feature type="domain" description="PHD-type" evidence="9">
    <location>
        <begin position="345"/>
        <end position="399"/>
    </location>
</feature>
<dbReference type="PROSITE" id="PS01359">
    <property type="entry name" value="ZF_PHD_1"/>
    <property type="match status" value="1"/>
</dbReference>
<dbReference type="InterPro" id="IPR019786">
    <property type="entry name" value="Zinc_finger_PHD-type_CS"/>
</dbReference>
<dbReference type="SMART" id="SM00185">
    <property type="entry name" value="ARM"/>
    <property type="match status" value="8"/>
</dbReference>
<name>A0ABD3PPC7_9STRA</name>
<dbReference type="CDD" id="cd15541">
    <property type="entry name" value="PHD_TIF1_like"/>
    <property type="match status" value="2"/>
</dbReference>
<proteinExistence type="predicted"/>
<dbReference type="InterPro" id="IPR011989">
    <property type="entry name" value="ARM-like"/>
</dbReference>
<accession>A0ABD3PPC7</accession>
<feature type="compositionally biased region" description="Basic residues" evidence="8">
    <location>
        <begin position="115"/>
        <end position="125"/>
    </location>
</feature>
<evidence type="ECO:0000256" key="3">
    <source>
        <dbReference type="ARBA" id="ARBA00022771"/>
    </source>
</evidence>
<gene>
    <name evidence="11" type="ORF">ACHAWO_009150</name>
</gene>
<feature type="region of interest" description="Disordered" evidence="8">
    <location>
        <begin position="1022"/>
        <end position="1050"/>
    </location>
</feature>
<feature type="region of interest" description="Disordered" evidence="8">
    <location>
        <begin position="108"/>
        <end position="130"/>
    </location>
</feature>
<dbReference type="Pfam" id="PF00514">
    <property type="entry name" value="Arm"/>
    <property type="match status" value="1"/>
</dbReference>
<dbReference type="PROSITE" id="PS50016">
    <property type="entry name" value="ZF_PHD_2"/>
    <property type="match status" value="3"/>
</dbReference>
<dbReference type="InterPro" id="IPR002857">
    <property type="entry name" value="Znf_CXXC"/>
</dbReference>
<dbReference type="Pfam" id="PF02008">
    <property type="entry name" value="zf-CXXC"/>
    <property type="match status" value="1"/>
</dbReference>
<feature type="domain" description="CXXC-type" evidence="10">
    <location>
        <begin position="474"/>
        <end position="521"/>
    </location>
</feature>
<feature type="domain" description="PHD-type" evidence="9">
    <location>
        <begin position="427"/>
        <end position="474"/>
    </location>
</feature>
<keyword evidence="1" id="KW-0479">Metal-binding</keyword>
<evidence type="ECO:0000256" key="5">
    <source>
        <dbReference type="ARBA" id="ARBA00023125"/>
    </source>
</evidence>
<feature type="region of interest" description="Disordered" evidence="8">
    <location>
        <begin position="556"/>
        <end position="580"/>
    </location>
</feature>
<keyword evidence="3 6" id="KW-0863">Zinc-finger</keyword>
<evidence type="ECO:0000313" key="12">
    <source>
        <dbReference type="Proteomes" id="UP001530400"/>
    </source>
</evidence>
<feature type="domain" description="CXXC-type" evidence="10">
    <location>
        <begin position="195"/>
        <end position="238"/>
    </location>
</feature>
<dbReference type="GO" id="GO:0003677">
    <property type="term" value="F:DNA binding"/>
    <property type="evidence" value="ECO:0007669"/>
    <property type="project" value="UniProtKB-KW"/>
</dbReference>
<dbReference type="SUPFAM" id="SSF57903">
    <property type="entry name" value="FYVE/PHD zinc finger"/>
    <property type="match status" value="3"/>
</dbReference>
<sequence>MAEEAEVRAAPQAAEPEINDKPSVDNPDEEMERHDEDMQQEDGNEEMEQEDDDTGSNSDSSSNQNKEDTADVQSNENKEGEHLSDYELARLERIKRNQARLASLGLTPGMNIPQVKKKKQQKKKKSMDLVPTRELPSRAGRAIFMESAKQEMRQKYREKEKEEESKNLDACYACQLEGGAADVEGFRCNQCEASGKKRRVACGFCDGCKRENDCETCVICVGNVGNKYRSKCIFRRCQSWGRGVLEKEPNQEGEEGDEASDHHESTCDLCGDGGDVICCDECPKVFHSNCHKPKIYSLPEGRWTCMYCTVKPTREKKTYYKPKHGDPLTADMGDKEISVKVNWPLLSCNVCAEKDTYGPKINQDWTTCRACGDSYHLKCLDPPLEKRPGSWRCTTCKEKNKAPRENRLVEKTYPKPKNEKLFEGIHDDDCYICVNGGDLICCDYCSKVFHMKCHIPPLIAIPKGRWKCCECAAVEYKRMMRCGECEACLRDDCGKCTMCKDKIKFGGPGRLKQTCELKKCNYMRLAPPASRKSIEISDKDIEQQFKHVKTGITYPSIRSSGKRKEPSSGPLNESEPRMQKIKRLKKSSSIAMPPTMSQPPSKPIPSLDMVDTFLANDPVGSKIRTIISTAIQKVDNALVQKHACRYLRVFITNVESAITIIALGGLLMLAKAMYQHTGDECVQIEAITTLVKLAVKDKACAEDIVGSGCLALAIECVETHRGVLEVHQAVCALLRALSYDFRIHKLIMSCKGVEAAASMLKLNGNLVALMDGCYFLQNLLCNPHTSREACNLFLEQGLTSLIADGITAFPQVTYLRVACAILTNLAIKTVSRNGAEVDKRVVGKVLSILDCDVDIGTKKLALDTLLALSVGKDRFSSDFVNSGGIEKILTLMKAAPKDAHVSHCGVQLMIGSMKSQQQTEMFADADGFNVMTRQMSANPEVLFIQSFGCSILRRFNDCCIEGDKAGETLHSILAALGRFNDDEIIQFDGRHALLTVISQFPSVAPLLQTNKIREINSAYLAEEETDEDDEAQTSEAEVQSELADDVKDYTDDPDDPVCLKIKTIINKASKHLTDNKTQDKACEHLRKAVKEDPEKVIRALQLGAIEMIAEAMKAHPDKSVVQGEACATLSHFAFYYPKACKNIVDASHDCLPLVVQALKNHAHHPKVQQMGCGVFRTLSYDNENHYFVNGVRGFEVILDSMNNNSNKPNIMKEACIFLQNMLSNPSFPPEYIPLVLSKGVIPIIIDAMNGSKDVDFLEGACGTIKNLALKAGSRSAIGKYDVAIETIISVIVSDLDESVGKNALEALRHLASDNDIRGQIKQDENFEALLTFITENTGDLDVAEAGMGLLMELAKDDAINQNVFQLVIGGMKHHTDSSSIQEAGCRILCNVSLKNDEEATVAVGVILGTAIKNHPDDNEVQTCGLCALLNICSEHPEVASLLKTKEYISILSKSELKGDK</sequence>
<evidence type="ECO:0000256" key="8">
    <source>
        <dbReference type="SAM" id="MobiDB-lite"/>
    </source>
</evidence>
<dbReference type="SMART" id="SM00249">
    <property type="entry name" value="PHD"/>
    <property type="match status" value="3"/>
</dbReference>